<dbReference type="GO" id="GO:0005774">
    <property type="term" value="C:vacuolar membrane"/>
    <property type="evidence" value="ECO:0007669"/>
    <property type="project" value="TreeGrafter"/>
</dbReference>
<feature type="compositionally biased region" description="Polar residues" evidence="2">
    <location>
        <begin position="43"/>
        <end position="67"/>
    </location>
</feature>
<keyword evidence="4" id="KW-1185">Reference proteome</keyword>
<feature type="compositionally biased region" description="Basic and acidic residues" evidence="2">
    <location>
        <begin position="527"/>
        <end position="543"/>
    </location>
</feature>
<sequence length="616" mass="67866">MAPTNTFLPRIVSVFYAIFHEKHGHQIVYQVPEGLIAIGAPAQSSTAPAPRHSTPNTPASPVFSDNQSVRRAESSRSRSPAESPDPSFATSSSTRSSPQKHPTTSSLATSAALFDFPSISTYVLPPPELCGRLLTISVRSHAVLGFPVRVEGHGTYSRTFFQYNVCFVFDGARSAELAPYEAVVRKVGRVLASCEQESHFLSRTESARGMHAILEQLYEDLNNYAEASIHIDAFNSLELKVFPFFPNPKPVYDWSVPVPLVDFGKRTDASWDMTIQRVYPHIDGINHVAKIALLAECDVSLVREAVSHLLYYQTVLLIDIFQFSNVYALRRALTVLATSKWVIRECGAYVARPGQQPLEWPTLLELYTHFAGGTSIADWLDRARSLADKIDIRRFVSFGVIKGFLRRIHRYPYLLTHASPPTSDGSVPDATAKQRTTVMGSMSSPPIDTSTSPTIVTSTPPRRKGSTATDPGFAIGRYVERGRRPSAAADPPLPGRRASLLATARGLLTPVPGSPRSGGGRQPLVLDDPRIRAIGEERRRQNDARSASSPVSPEENVAPEPHLVEEDESIVPVDLMPLLDGEHHTDELCVRFGVGWATLERWFATFGKGRVRIVLR</sequence>
<name>A0A165K6S9_EXIGL</name>
<dbReference type="InParanoid" id="A0A165K6S9"/>
<dbReference type="InterPro" id="IPR009348">
    <property type="entry name" value="NPR2-like"/>
</dbReference>
<accession>A0A165K6S9</accession>
<evidence type="ECO:0000256" key="1">
    <source>
        <dbReference type="ARBA" id="ARBA00008433"/>
    </source>
</evidence>
<reference evidence="3 4" key="1">
    <citation type="journal article" date="2016" name="Mol. Biol. Evol.">
        <title>Comparative Genomics of Early-Diverging Mushroom-Forming Fungi Provides Insights into the Origins of Lignocellulose Decay Capabilities.</title>
        <authorList>
            <person name="Nagy L.G."/>
            <person name="Riley R."/>
            <person name="Tritt A."/>
            <person name="Adam C."/>
            <person name="Daum C."/>
            <person name="Floudas D."/>
            <person name="Sun H."/>
            <person name="Yadav J.S."/>
            <person name="Pangilinan J."/>
            <person name="Larsson K.H."/>
            <person name="Matsuura K."/>
            <person name="Barry K."/>
            <person name="Labutti K."/>
            <person name="Kuo R."/>
            <person name="Ohm R.A."/>
            <person name="Bhattacharya S.S."/>
            <person name="Shirouzu T."/>
            <person name="Yoshinaga Y."/>
            <person name="Martin F.M."/>
            <person name="Grigoriev I.V."/>
            <person name="Hibbett D.S."/>
        </authorList>
    </citation>
    <scope>NUCLEOTIDE SEQUENCE [LARGE SCALE GENOMIC DNA]</scope>
    <source>
        <strain evidence="3 4">HHB12029</strain>
    </source>
</reference>
<dbReference type="AlphaFoldDB" id="A0A165K6S9"/>
<comment type="similarity">
    <text evidence="1">Belongs to the NPR2 family.</text>
</comment>
<evidence type="ECO:0000313" key="4">
    <source>
        <dbReference type="Proteomes" id="UP000077266"/>
    </source>
</evidence>
<dbReference type="PANTHER" id="PTHR12991:SF10">
    <property type="entry name" value="GATOR COMPLEX PROTEIN NPRL2"/>
    <property type="match status" value="1"/>
</dbReference>
<dbReference type="GO" id="GO:0010508">
    <property type="term" value="P:positive regulation of autophagy"/>
    <property type="evidence" value="ECO:0007669"/>
    <property type="project" value="TreeGrafter"/>
</dbReference>
<feature type="region of interest" description="Disordered" evidence="2">
    <location>
        <begin position="43"/>
        <end position="104"/>
    </location>
</feature>
<dbReference type="GO" id="GO:0005096">
    <property type="term" value="F:GTPase activator activity"/>
    <property type="evidence" value="ECO:0007669"/>
    <property type="project" value="TreeGrafter"/>
</dbReference>
<feature type="region of interest" description="Disordered" evidence="2">
    <location>
        <begin position="436"/>
        <end position="565"/>
    </location>
</feature>
<dbReference type="EMBL" id="KV425950">
    <property type="protein sequence ID" value="KZV95885.1"/>
    <property type="molecule type" value="Genomic_DNA"/>
</dbReference>
<dbReference type="GO" id="GO:1904262">
    <property type="term" value="P:negative regulation of TORC1 signaling"/>
    <property type="evidence" value="ECO:0007669"/>
    <property type="project" value="TreeGrafter"/>
</dbReference>
<evidence type="ECO:0000313" key="3">
    <source>
        <dbReference type="EMBL" id="KZV95885.1"/>
    </source>
</evidence>
<feature type="compositionally biased region" description="Low complexity" evidence="2">
    <location>
        <begin position="77"/>
        <end position="97"/>
    </location>
</feature>
<dbReference type="Proteomes" id="UP000077266">
    <property type="component" value="Unassembled WGS sequence"/>
</dbReference>
<dbReference type="OrthoDB" id="338854at2759"/>
<feature type="compositionally biased region" description="Low complexity" evidence="2">
    <location>
        <begin position="443"/>
        <end position="460"/>
    </location>
</feature>
<evidence type="ECO:0000256" key="2">
    <source>
        <dbReference type="SAM" id="MobiDB-lite"/>
    </source>
</evidence>
<dbReference type="PANTHER" id="PTHR12991">
    <property type="entry name" value="NITROGEN PERMEASE REGULATOR 2/TUMOR SUPPRESSOR CANDIDATE 4"/>
    <property type="match status" value="1"/>
</dbReference>
<dbReference type="STRING" id="1314781.A0A165K6S9"/>
<dbReference type="GO" id="GO:1990130">
    <property type="term" value="C:GATOR1 complex"/>
    <property type="evidence" value="ECO:0007669"/>
    <property type="project" value="TreeGrafter"/>
</dbReference>
<dbReference type="Pfam" id="PF06218">
    <property type="entry name" value="NPR2"/>
    <property type="match status" value="2"/>
</dbReference>
<protein>
    <submittedName>
        <fullName evidence="3">NPR2-domain-containing protein</fullName>
    </submittedName>
</protein>
<organism evidence="3 4">
    <name type="scientific">Exidia glandulosa HHB12029</name>
    <dbReference type="NCBI Taxonomy" id="1314781"/>
    <lineage>
        <taxon>Eukaryota</taxon>
        <taxon>Fungi</taxon>
        <taxon>Dikarya</taxon>
        <taxon>Basidiomycota</taxon>
        <taxon>Agaricomycotina</taxon>
        <taxon>Agaricomycetes</taxon>
        <taxon>Auriculariales</taxon>
        <taxon>Exidiaceae</taxon>
        <taxon>Exidia</taxon>
    </lineage>
</organism>
<proteinExistence type="inferred from homology"/>
<gene>
    <name evidence="3" type="ORF">EXIGLDRAFT_739663</name>
</gene>